<dbReference type="PROSITE" id="PS50851">
    <property type="entry name" value="CHEW"/>
    <property type="match status" value="1"/>
</dbReference>
<dbReference type="HOGENOM" id="CLU_048995_3_0_5"/>
<gene>
    <name evidence="2" type="ORF">ABI_44090</name>
</gene>
<dbReference type="GO" id="GO:0007165">
    <property type="term" value="P:signal transduction"/>
    <property type="evidence" value="ECO:0007669"/>
    <property type="project" value="InterPro"/>
</dbReference>
<sequence>MSELLRTYEDTLSAIGRGTDGNGLRQFISFRVGAEDYAIDILAVREIKGWTQTTVLPNQPDYVRGVLNLRGAIVPVFDLRSRFGQGATEATAKHVVVIVAVGERLIGLLVDQVSDILSVSPDSIGAVPETSLRGDHRYLAGIITQGDALVVLLSLDTLFDTMPGEQPAHETAA</sequence>
<dbReference type="STRING" id="715226.ABI_44090"/>
<organism evidence="2 3">
    <name type="scientific">Asticcacaulis biprosthecium C19</name>
    <dbReference type="NCBI Taxonomy" id="715226"/>
    <lineage>
        <taxon>Bacteria</taxon>
        <taxon>Pseudomonadati</taxon>
        <taxon>Pseudomonadota</taxon>
        <taxon>Alphaproteobacteria</taxon>
        <taxon>Caulobacterales</taxon>
        <taxon>Caulobacteraceae</taxon>
        <taxon>Asticcacaulis</taxon>
    </lineage>
</organism>
<dbReference type="InterPro" id="IPR039315">
    <property type="entry name" value="CheW"/>
</dbReference>
<dbReference type="GO" id="GO:0006935">
    <property type="term" value="P:chemotaxis"/>
    <property type="evidence" value="ECO:0007669"/>
    <property type="project" value="InterPro"/>
</dbReference>
<dbReference type="Gene3D" id="2.30.30.40">
    <property type="entry name" value="SH3 Domains"/>
    <property type="match status" value="1"/>
</dbReference>
<dbReference type="Proteomes" id="UP000006512">
    <property type="component" value="Unassembled WGS sequence"/>
</dbReference>
<dbReference type="SUPFAM" id="SSF50341">
    <property type="entry name" value="CheW-like"/>
    <property type="match status" value="1"/>
</dbReference>
<evidence type="ECO:0000259" key="1">
    <source>
        <dbReference type="PROSITE" id="PS50851"/>
    </source>
</evidence>
<dbReference type="SMART" id="SM00260">
    <property type="entry name" value="CheW"/>
    <property type="match status" value="1"/>
</dbReference>
<keyword evidence="3" id="KW-1185">Reference proteome</keyword>
<dbReference type="CDD" id="cd00732">
    <property type="entry name" value="CheW"/>
    <property type="match status" value="1"/>
</dbReference>
<reference evidence="3" key="1">
    <citation type="submission" date="2011-03" db="EMBL/GenBank/DDBJ databases">
        <title>Draft genome sequence of Brevundimonas diminuta.</title>
        <authorList>
            <person name="Brown P.J.B."/>
            <person name="Buechlein A."/>
            <person name="Hemmerich C."/>
            <person name="Brun Y.V."/>
        </authorList>
    </citation>
    <scope>NUCLEOTIDE SEQUENCE [LARGE SCALE GENOMIC DNA]</scope>
    <source>
        <strain evidence="3">C19</strain>
    </source>
</reference>
<dbReference type="Pfam" id="PF01584">
    <property type="entry name" value="CheW"/>
    <property type="match status" value="1"/>
</dbReference>
<dbReference type="AlphaFoldDB" id="F4QTB2"/>
<dbReference type="eggNOG" id="COG0835">
    <property type="taxonomic scope" value="Bacteria"/>
</dbReference>
<evidence type="ECO:0000313" key="2">
    <source>
        <dbReference type="EMBL" id="EGF89982.1"/>
    </source>
</evidence>
<dbReference type="InterPro" id="IPR002545">
    <property type="entry name" value="CheW-lke_dom"/>
</dbReference>
<dbReference type="PANTHER" id="PTHR22617:SF23">
    <property type="entry name" value="CHEMOTAXIS PROTEIN CHEW"/>
    <property type="match status" value="1"/>
</dbReference>
<dbReference type="InterPro" id="IPR036061">
    <property type="entry name" value="CheW-like_dom_sf"/>
</dbReference>
<evidence type="ECO:0000313" key="3">
    <source>
        <dbReference type="Proteomes" id="UP000006512"/>
    </source>
</evidence>
<proteinExistence type="predicted"/>
<dbReference type="RefSeq" id="WP_006275181.1">
    <property type="nucleotide sequence ID" value="NZ_GL883080.1"/>
</dbReference>
<dbReference type="EMBL" id="GL883080">
    <property type="protein sequence ID" value="EGF89982.1"/>
    <property type="molecule type" value="Genomic_DNA"/>
</dbReference>
<dbReference type="PANTHER" id="PTHR22617">
    <property type="entry name" value="CHEMOTAXIS SENSOR HISTIDINE KINASE-RELATED"/>
    <property type="match status" value="1"/>
</dbReference>
<accession>F4QTB2</accession>
<dbReference type="GO" id="GO:0005829">
    <property type="term" value="C:cytosol"/>
    <property type="evidence" value="ECO:0007669"/>
    <property type="project" value="TreeGrafter"/>
</dbReference>
<name>F4QTB2_9CAUL</name>
<dbReference type="OrthoDB" id="9794382at2"/>
<protein>
    <submittedName>
        <fullName evidence="2">Chemotaxis protein cheW</fullName>
    </submittedName>
</protein>
<dbReference type="Gene3D" id="2.40.50.180">
    <property type="entry name" value="CheA-289, Domain 4"/>
    <property type="match status" value="1"/>
</dbReference>
<feature type="domain" description="CheW-like" evidence="1">
    <location>
        <begin position="24"/>
        <end position="164"/>
    </location>
</feature>